<evidence type="ECO:0000259" key="1">
    <source>
        <dbReference type="Pfam" id="PF00534"/>
    </source>
</evidence>
<feature type="domain" description="Glycosyl transferase family 1" evidence="1">
    <location>
        <begin position="181"/>
        <end position="342"/>
    </location>
</feature>
<keyword evidence="4" id="KW-1185">Reference proteome</keyword>
<evidence type="ECO:0000259" key="2">
    <source>
        <dbReference type="Pfam" id="PF13477"/>
    </source>
</evidence>
<protein>
    <submittedName>
        <fullName evidence="3">Glycosyltransferase family 4 protein</fullName>
    </submittedName>
</protein>
<dbReference type="InterPro" id="IPR001296">
    <property type="entry name" value="Glyco_trans_1"/>
</dbReference>
<dbReference type="Pfam" id="PF00534">
    <property type="entry name" value="Glycos_transf_1"/>
    <property type="match status" value="1"/>
</dbReference>
<evidence type="ECO:0000313" key="3">
    <source>
        <dbReference type="EMBL" id="WAA12119.1"/>
    </source>
</evidence>
<dbReference type="EMBL" id="CP106877">
    <property type="protein sequence ID" value="WAA12119.1"/>
    <property type="molecule type" value="Genomic_DNA"/>
</dbReference>
<dbReference type="SUPFAM" id="SSF53756">
    <property type="entry name" value="UDP-Glycosyltransferase/glycogen phosphorylase"/>
    <property type="match status" value="1"/>
</dbReference>
<dbReference type="CDD" id="cd03808">
    <property type="entry name" value="GT4_CapM-like"/>
    <property type="match status" value="1"/>
</dbReference>
<dbReference type="Proteomes" id="UP001164726">
    <property type="component" value="Chromosome"/>
</dbReference>
<dbReference type="InterPro" id="IPR028098">
    <property type="entry name" value="Glyco_trans_4-like_N"/>
</dbReference>
<dbReference type="RefSeq" id="WP_275420250.1">
    <property type="nucleotide sequence ID" value="NZ_CP106877.1"/>
</dbReference>
<dbReference type="GO" id="GO:0016757">
    <property type="term" value="F:glycosyltransferase activity"/>
    <property type="evidence" value="ECO:0007669"/>
    <property type="project" value="InterPro"/>
</dbReference>
<dbReference type="KEGG" id="fhl:OE105_11140"/>
<evidence type="ECO:0000313" key="4">
    <source>
        <dbReference type="Proteomes" id="UP001164726"/>
    </source>
</evidence>
<organism evidence="3 4">
    <name type="scientific">Fervidibacillus halotolerans</name>
    <dbReference type="NCBI Taxonomy" id="2980027"/>
    <lineage>
        <taxon>Bacteria</taxon>
        <taxon>Bacillati</taxon>
        <taxon>Bacillota</taxon>
        <taxon>Bacilli</taxon>
        <taxon>Bacillales</taxon>
        <taxon>Bacillaceae</taxon>
        <taxon>Fervidibacillus</taxon>
    </lineage>
</organism>
<dbReference type="Gene3D" id="3.40.50.2000">
    <property type="entry name" value="Glycogen Phosphorylase B"/>
    <property type="match status" value="2"/>
</dbReference>
<gene>
    <name evidence="3" type="ORF">OE105_11140</name>
</gene>
<dbReference type="PANTHER" id="PTHR12526:SF630">
    <property type="entry name" value="GLYCOSYLTRANSFERASE"/>
    <property type="match status" value="1"/>
</dbReference>
<dbReference type="Pfam" id="PF13477">
    <property type="entry name" value="Glyco_trans_4_2"/>
    <property type="match status" value="1"/>
</dbReference>
<accession>A0A9E8RYE1</accession>
<sequence>MKKLVVLSNDHAYTYNFRKEIIQRLIEKKYKVYLVLPYGKKVEELKKMGCEFIHLELDRRGVNPLKDSRLFLGYFKILKKLRPNAVLAYTIKPNIYGGLACRMLNIPYINNITGLGSGFNKGKLLKRLLLFLYRISLKKSSCVFFQNKEDMKFLVDKKIVKNNYELIPGSGVNLEEFQYKEYPKKEPITFLFIGRIMKDKGIDQYLEAAKTIRKKYPNTRFNIIGFVEKTQPHYNKLIQEYQEKGYVNYLGYQEDVKPFIEEAHCVIQPSFNEGLSNVLLEGAAMGRPLIASDIPGCKEVIDINKNGFTFTVKNSNSLINQIEKFMKLHIDEKERMGKYSRKKVEKEFDRNFVIQAYLNQINKLDTHQEGENENEFI</sequence>
<dbReference type="PANTHER" id="PTHR12526">
    <property type="entry name" value="GLYCOSYLTRANSFERASE"/>
    <property type="match status" value="1"/>
</dbReference>
<proteinExistence type="predicted"/>
<reference evidence="3" key="1">
    <citation type="submission" date="2022-09" db="EMBL/GenBank/DDBJ databases">
        <title>Complete Genomes of Fervidibacillus albus and Fervidibacillus halotolerans isolated from tidal flat sediments.</title>
        <authorList>
            <person name="Kwon K.K."/>
            <person name="Yang S.-H."/>
            <person name="Park M.J."/>
            <person name="Oh H.-M."/>
        </authorList>
    </citation>
    <scope>NUCLEOTIDE SEQUENCE</scope>
    <source>
        <strain evidence="3">MEBiC13594</strain>
    </source>
</reference>
<dbReference type="AlphaFoldDB" id="A0A9E8RYE1"/>
<feature type="domain" description="Glycosyltransferase subfamily 4-like N-terminal" evidence="2">
    <location>
        <begin position="6"/>
        <end position="147"/>
    </location>
</feature>
<name>A0A9E8RYE1_9BACI</name>